<accession>A0A3S3NBX0</accession>
<protein>
    <submittedName>
        <fullName evidence="1">Putative transmembrane protein</fullName>
    </submittedName>
</protein>
<evidence type="ECO:0000313" key="1">
    <source>
        <dbReference type="EMBL" id="RWR92077.1"/>
    </source>
</evidence>
<keyword evidence="2" id="KW-1185">Reference proteome</keyword>
<reference evidence="1 2" key="1">
    <citation type="journal article" date="2019" name="Nat. Plants">
        <title>Stout camphor tree genome fills gaps in understanding of flowering plant genome evolution.</title>
        <authorList>
            <person name="Chaw S.M."/>
            <person name="Liu Y.C."/>
            <person name="Wu Y.W."/>
            <person name="Wang H.Y."/>
            <person name="Lin C.I."/>
            <person name="Wu C.S."/>
            <person name="Ke H.M."/>
            <person name="Chang L.Y."/>
            <person name="Hsu C.Y."/>
            <person name="Yang H.T."/>
            <person name="Sudianto E."/>
            <person name="Hsu M.H."/>
            <person name="Wu K.P."/>
            <person name="Wang L.N."/>
            <person name="Leebens-Mack J.H."/>
            <person name="Tsai I.J."/>
        </authorList>
    </citation>
    <scope>NUCLEOTIDE SEQUENCE [LARGE SCALE GENOMIC DNA]</scope>
    <source>
        <strain evidence="2">cv. Chaw 1501</strain>
        <tissue evidence="1">Young leaves</tissue>
    </source>
</reference>
<dbReference type="Proteomes" id="UP000283530">
    <property type="component" value="Unassembled WGS sequence"/>
</dbReference>
<keyword evidence="1" id="KW-0812">Transmembrane</keyword>
<dbReference type="EMBL" id="QPKB01000009">
    <property type="protein sequence ID" value="RWR92077.1"/>
    <property type="molecule type" value="Genomic_DNA"/>
</dbReference>
<organism evidence="1 2">
    <name type="scientific">Cinnamomum micranthum f. kanehirae</name>
    <dbReference type="NCBI Taxonomy" id="337451"/>
    <lineage>
        <taxon>Eukaryota</taxon>
        <taxon>Viridiplantae</taxon>
        <taxon>Streptophyta</taxon>
        <taxon>Embryophyta</taxon>
        <taxon>Tracheophyta</taxon>
        <taxon>Spermatophyta</taxon>
        <taxon>Magnoliopsida</taxon>
        <taxon>Magnoliidae</taxon>
        <taxon>Laurales</taxon>
        <taxon>Lauraceae</taxon>
        <taxon>Cinnamomum</taxon>
    </lineage>
</organism>
<dbReference type="PANTHER" id="PTHR37078">
    <property type="entry name" value="NODULE CYSTEINE-RICH (NCR) SECRETED PEPTIDE"/>
    <property type="match status" value="1"/>
</dbReference>
<comment type="caution">
    <text evidence="1">The sequence shown here is derived from an EMBL/GenBank/DDBJ whole genome shotgun (WGS) entry which is preliminary data.</text>
</comment>
<dbReference type="OrthoDB" id="754109at2759"/>
<dbReference type="AlphaFoldDB" id="A0A3S3NBX0"/>
<evidence type="ECO:0000313" key="2">
    <source>
        <dbReference type="Proteomes" id="UP000283530"/>
    </source>
</evidence>
<keyword evidence="1" id="KW-0472">Membrane</keyword>
<sequence length="109" mass="12314">MLTCIETCAASSYIYRLVRPAPGHPQQHRDMGFSKYCLLVLFIFFVQAHFPTCADARPLPFIDQKRYVNVMASLGLECRCCDGAGGECRSTLDASCLKLECNPWKFLRT</sequence>
<dbReference type="PANTHER" id="PTHR37078:SF6">
    <property type="entry name" value="NODULE CYSTEINE-RICH (NCR) SECRETED PEPTIDE"/>
    <property type="match status" value="1"/>
</dbReference>
<name>A0A3S3NBX0_9MAGN</name>
<proteinExistence type="predicted"/>
<gene>
    <name evidence="1" type="ORF">CKAN_02127000</name>
</gene>